<feature type="region of interest" description="Disordered" evidence="1">
    <location>
        <begin position="112"/>
        <end position="146"/>
    </location>
</feature>
<gene>
    <name evidence="4" type="primary">LOC121399740</name>
</gene>
<evidence type="ECO:0000259" key="2">
    <source>
        <dbReference type="PROSITE" id="PS50011"/>
    </source>
</evidence>
<dbReference type="GeneID" id="121399740"/>
<organism evidence="3 4">
    <name type="scientific">Xenopus laevis</name>
    <name type="common">African clawed frog</name>
    <dbReference type="NCBI Taxonomy" id="8355"/>
    <lineage>
        <taxon>Eukaryota</taxon>
        <taxon>Metazoa</taxon>
        <taxon>Chordata</taxon>
        <taxon>Craniata</taxon>
        <taxon>Vertebrata</taxon>
        <taxon>Euteleostomi</taxon>
        <taxon>Amphibia</taxon>
        <taxon>Batrachia</taxon>
        <taxon>Anura</taxon>
        <taxon>Pipoidea</taxon>
        <taxon>Pipidae</taxon>
        <taxon>Xenopodinae</taxon>
        <taxon>Xenopus</taxon>
        <taxon>Xenopus</taxon>
    </lineage>
</organism>
<evidence type="ECO:0000313" key="4">
    <source>
        <dbReference type="RefSeq" id="XP_041437232.1"/>
    </source>
</evidence>
<dbReference type="AlphaFoldDB" id="A0A8J1M6B4"/>
<proteinExistence type="predicted"/>
<feature type="domain" description="Protein kinase" evidence="2">
    <location>
        <begin position="173"/>
        <end position="270"/>
    </location>
</feature>
<dbReference type="GO" id="GO:0004674">
    <property type="term" value="F:protein serine/threonine kinase activity"/>
    <property type="evidence" value="ECO:0007669"/>
    <property type="project" value="TreeGrafter"/>
</dbReference>
<dbReference type="GO" id="GO:0048812">
    <property type="term" value="P:neuron projection morphogenesis"/>
    <property type="evidence" value="ECO:0007669"/>
    <property type="project" value="TreeGrafter"/>
</dbReference>
<dbReference type="Gene3D" id="3.30.200.20">
    <property type="entry name" value="Phosphorylase Kinase, domain 1"/>
    <property type="match status" value="1"/>
</dbReference>
<name>A0A8J1M6B4_XENLA</name>
<evidence type="ECO:0000313" key="3">
    <source>
        <dbReference type="Proteomes" id="UP000186698"/>
    </source>
</evidence>
<dbReference type="Proteomes" id="UP000186698">
    <property type="component" value="Chromosome 2L"/>
</dbReference>
<dbReference type="RefSeq" id="XP_041437232.1">
    <property type="nucleotide sequence ID" value="XM_041581298.1"/>
</dbReference>
<accession>A0A8J1M6B4</accession>
<dbReference type="PANTHER" id="PTHR48015:SF42">
    <property type="entry name" value="SERINE_THREONINE-PROTEIN KINASE MIG-15-LIKE"/>
    <property type="match status" value="1"/>
</dbReference>
<dbReference type="PANTHER" id="PTHR48015">
    <property type="entry name" value="SERINE/THREONINE-PROTEIN KINASE TAO"/>
    <property type="match status" value="1"/>
</dbReference>
<dbReference type="InterPro" id="IPR050285">
    <property type="entry name" value="STE20_Ser/Thr_kinase"/>
</dbReference>
<reference evidence="4" key="1">
    <citation type="submission" date="2025-08" db="UniProtKB">
        <authorList>
            <consortium name="RefSeq"/>
        </authorList>
    </citation>
    <scope>IDENTIFICATION</scope>
    <source>
        <strain evidence="4">J_2021</strain>
        <tissue evidence="4">Erythrocytes</tissue>
    </source>
</reference>
<dbReference type="GO" id="GO:0000165">
    <property type="term" value="P:MAPK cascade"/>
    <property type="evidence" value="ECO:0007669"/>
    <property type="project" value="TreeGrafter"/>
</dbReference>
<sequence>MTVELLVEDRMASQSEITNQRSDSGADFFWERRKLCCVCYETVGERKKVERKKIRPSENLLCVPSENPEQKLDLAVTICQEPSEKPEQETGAGCNHLPGDSRKLLISTSIRGTTSEQDQDLRADSSPCHSQEPSETPDDTNCQEKQKQELDLGMNNCQENQLEVKFPTPRTYLQILEPTGQDSYGMNYTGWHRKEQLDVSVTIVKDIEKRKDILQEVEVLELIRGHENVIGYYGAYYQRASVKKPHYEGLWVRKCLFRLQFMHQHANQQL</sequence>
<dbReference type="InterPro" id="IPR000719">
    <property type="entry name" value="Prot_kinase_dom"/>
</dbReference>
<dbReference type="InterPro" id="IPR011009">
    <property type="entry name" value="Kinase-like_dom_sf"/>
</dbReference>
<dbReference type="KEGG" id="xla:121399740"/>
<dbReference type="SUPFAM" id="SSF56112">
    <property type="entry name" value="Protein kinase-like (PK-like)"/>
    <property type="match status" value="1"/>
</dbReference>
<protein>
    <submittedName>
        <fullName evidence="4">Uncharacterized protein LOC121399740</fullName>
    </submittedName>
</protein>
<keyword evidence="3" id="KW-1185">Reference proteome</keyword>
<evidence type="ECO:0000256" key="1">
    <source>
        <dbReference type="SAM" id="MobiDB-lite"/>
    </source>
</evidence>
<dbReference type="PROSITE" id="PS50011">
    <property type="entry name" value="PROTEIN_KINASE_DOM"/>
    <property type="match status" value="1"/>
</dbReference>
<dbReference type="GO" id="GO:0043408">
    <property type="term" value="P:regulation of MAPK cascade"/>
    <property type="evidence" value="ECO:0007669"/>
    <property type="project" value="TreeGrafter"/>
</dbReference>
<dbReference type="GO" id="GO:0005737">
    <property type="term" value="C:cytoplasm"/>
    <property type="evidence" value="ECO:0007669"/>
    <property type="project" value="TreeGrafter"/>
</dbReference>
<dbReference type="GO" id="GO:0005524">
    <property type="term" value="F:ATP binding"/>
    <property type="evidence" value="ECO:0007669"/>
    <property type="project" value="InterPro"/>
</dbReference>